<dbReference type="PANTHER" id="PTHR42928">
    <property type="entry name" value="TRICARBOXYLATE-BINDING PROTEIN"/>
    <property type="match status" value="1"/>
</dbReference>
<keyword evidence="2" id="KW-0732">Signal</keyword>
<dbReference type="Gene3D" id="3.40.190.150">
    <property type="entry name" value="Bordetella uptake gene, domain 1"/>
    <property type="match status" value="1"/>
</dbReference>
<dbReference type="CDD" id="cd07012">
    <property type="entry name" value="PBP2_Bug_TTT"/>
    <property type="match status" value="1"/>
</dbReference>
<dbReference type="Gene3D" id="3.40.190.10">
    <property type="entry name" value="Periplasmic binding protein-like II"/>
    <property type="match status" value="1"/>
</dbReference>
<dbReference type="EMBL" id="LVHI01000012">
    <property type="protein sequence ID" value="OAK54617.1"/>
    <property type="molecule type" value="Genomic_DNA"/>
</dbReference>
<comment type="similarity">
    <text evidence="1">Belongs to the UPF0065 (bug) family.</text>
</comment>
<feature type="chain" id="PRO_5039318217" evidence="2">
    <location>
        <begin position="20"/>
        <end position="335"/>
    </location>
</feature>
<dbReference type="AlphaFoldDB" id="A0A177YGH0"/>
<organism evidence="3 4">
    <name type="scientific">Rhodococcoides kyotonense</name>
    <dbReference type="NCBI Taxonomy" id="398843"/>
    <lineage>
        <taxon>Bacteria</taxon>
        <taxon>Bacillati</taxon>
        <taxon>Actinomycetota</taxon>
        <taxon>Actinomycetes</taxon>
        <taxon>Mycobacteriales</taxon>
        <taxon>Nocardiaceae</taxon>
        <taxon>Rhodococcoides</taxon>
    </lineage>
</organism>
<evidence type="ECO:0000313" key="3">
    <source>
        <dbReference type="EMBL" id="OAK54617.1"/>
    </source>
</evidence>
<dbReference type="Pfam" id="PF03401">
    <property type="entry name" value="TctC"/>
    <property type="match status" value="1"/>
</dbReference>
<name>A0A177YGH0_9NOCA</name>
<feature type="signal peptide" evidence="2">
    <location>
        <begin position="1"/>
        <end position="19"/>
    </location>
</feature>
<dbReference type="PANTHER" id="PTHR42928:SF3">
    <property type="entry name" value="UPF0065 PROTEIN YFLP"/>
    <property type="match status" value="1"/>
</dbReference>
<keyword evidence="4" id="KW-1185">Reference proteome</keyword>
<dbReference type="Proteomes" id="UP000077519">
    <property type="component" value="Unassembled WGS sequence"/>
</dbReference>
<accession>A0A177YGH0</accession>
<reference evidence="3 4" key="1">
    <citation type="submission" date="2016-03" db="EMBL/GenBank/DDBJ databases">
        <title>Genome sequence of Rhodococcus kyotonensis KB10.</title>
        <authorList>
            <person name="Jeong H."/>
            <person name="Hong C.E."/>
            <person name="Jo S.H."/>
            <person name="Park J.M."/>
        </authorList>
    </citation>
    <scope>NUCLEOTIDE SEQUENCE [LARGE SCALE GENOMIC DNA]</scope>
    <source>
        <strain evidence="3 4">KB10</strain>
    </source>
</reference>
<comment type="caution">
    <text evidence="3">The sequence shown here is derived from an EMBL/GenBank/DDBJ whole genome shotgun (WGS) entry which is preliminary data.</text>
</comment>
<dbReference type="SUPFAM" id="SSF53850">
    <property type="entry name" value="Periplasmic binding protein-like II"/>
    <property type="match status" value="1"/>
</dbReference>
<dbReference type="InterPro" id="IPR005064">
    <property type="entry name" value="BUG"/>
</dbReference>
<protein>
    <submittedName>
        <fullName evidence="3">Tricarboxylic transporter</fullName>
    </submittedName>
</protein>
<dbReference type="InterPro" id="IPR042100">
    <property type="entry name" value="Bug_dom1"/>
</dbReference>
<evidence type="ECO:0000313" key="4">
    <source>
        <dbReference type="Proteomes" id="UP000077519"/>
    </source>
</evidence>
<proteinExistence type="inferred from homology"/>
<dbReference type="PIRSF" id="PIRSF017082">
    <property type="entry name" value="YflP"/>
    <property type="match status" value="1"/>
</dbReference>
<evidence type="ECO:0000256" key="1">
    <source>
        <dbReference type="ARBA" id="ARBA00006987"/>
    </source>
</evidence>
<dbReference type="RefSeq" id="WP_068425132.1">
    <property type="nucleotide sequence ID" value="NZ_LVHI01000012.1"/>
</dbReference>
<evidence type="ECO:0000256" key="2">
    <source>
        <dbReference type="SAM" id="SignalP"/>
    </source>
</evidence>
<sequence>MTGKSLARFSPTLSKSLLAVAVAAAVTVAGIDAARSGTGSDARAKLTLIAPAAAGGGWDLVAREAQQALRSDGIVNNAQVVNVPGAGGTIGLSQLEGLRGQSTTVMVTGTVMLGGIAINDSDTTLADTVPIAKFAEDFEVFVVPKDSPYQTIDDMIAAWRANPGGLPIGGGSLGGIDHIVAGQLAQEADIDPAAINYIAYSGGGEVLTSLLSNTVGVAVSGYNDFRDQIEAGNVRALAVAAPEPVEGIDVETFVELGYDVDLVNWRGIVAPPGISDEDRDTLVDIATEMHETEQWMTAVERNRWKESFQTGDEFGEFLEVEQTRITDILRELGLV</sequence>
<gene>
    <name evidence="3" type="ORF">A3K89_04510</name>
</gene>